<evidence type="ECO:0000313" key="4">
    <source>
        <dbReference type="EnsemblMetazoa" id="PHUM479110-PA"/>
    </source>
</evidence>
<dbReference type="GO" id="GO:0006085">
    <property type="term" value="P:acetyl-CoA biosynthetic process"/>
    <property type="evidence" value="ECO:0007669"/>
    <property type="project" value="TreeGrafter"/>
</dbReference>
<dbReference type="GO" id="GO:2001294">
    <property type="term" value="P:malonyl-CoA catabolic process"/>
    <property type="evidence" value="ECO:0007669"/>
    <property type="project" value="TreeGrafter"/>
</dbReference>
<dbReference type="PANTHER" id="PTHR28641">
    <property type="match status" value="1"/>
</dbReference>
<dbReference type="InterPro" id="IPR007956">
    <property type="entry name" value="Malonyl_CoA_deC_C"/>
</dbReference>
<dbReference type="EC" id="4.1.1.9" evidence="3"/>
<dbReference type="EnsemblMetazoa" id="PHUM479110-RA">
    <property type="protein sequence ID" value="PHUM479110-PA"/>
    <property type="gene ID" value="PHUM479110"/>
</dbReference>
<evidence type="ECO:0000313" key="3">
    <source>
        <dbReference type="EMBL" id="EEB17700.1"/>
    </source>
</evidence>
<dbReference type="InParanoid" id="E0VWE9"/>
<dbReference type="InterPro" id="IPR038917">
    <property type="entry name" value="Malonyl_CoA_deC"/>
</dbReference>
<keyword evidence="5" id="KW-1185">Reference proteome</keyword>
<dbReference type="EMBL" id="DS235819">
    <property type="protein sequence ID" value="EEB17700.1"/>
    <property type="molecule type" value="Genomic_DNA"/>
</dbReference>
<accession>E0VWE9</accession>
<reference evidence="3" key="2">
    <citation type="submission" date="2007-04" db="EMBL/GenBank/DDBJ databases">
        <title>The genome of the human body louse.</title>
        <authorList>
            <consortium name="The Human Body Louse Genome Consortium"/>
            <person name="Kirkness E."/>
            <person name="Walenz B."/>
            <person name="Hass B."/>
            <person name="Bruggner R."/>
            <person name="Strausberg R."/>
        </authorList>
    </citation>
    <scope>NUCLEOTIDE SEQUENCE</scope>
    <source>
        <strain evidence="3">USDA</strain>
    </source>
</reference>
<dbReference type="AlphaFoldDB" id="E0VWE9"/>
<dbReference type="FunFam" id="3.40.630.150:FF:000001">
    <property type="entry name" value="Malonyl-CoA decarboxylase, mitochondrial"/>
    <property type="match status" value="1"/>
</dbReference>
<dbReference type="GeneID" id="8239436"/>
<dbReference type="RefSeq" id="XP_002430438.1">
    <property type="nucleotide sequence ID" value="XM_002430393.1"/>
</dbReference>
<dbReference type="PANTHER" id="PTHR28641:SF1">
    <property type="entry name" value="MALONYL-COA DECARBOXYLASE, MITOCHONDRIAL"/>
    <property type="match status" value="1"/>
</dbReference>
<dbReference type="OrthoDB" id="426718at2759"/>
<proteinExistence type="predicted"/>
<gene>
    <name evidence="4" type="primary">8239436</name>
    <name evidence="3" type="ORF">Phum_PHUM479110</name>
</gene>
<dbReference type="Proteomes" id="UP000009046">
    <property type="component" value="Unassembled WGS sequence"/>
</dbReference>
<dbReference type="GO" id="GO:0005782">
    <property type="term" value="C:peroxisomal matrix"/>
    <property type="evidence" value="ECO:0007669"/>
    <property type="project" value="TreeGrafter"/>
</dbReference>
<dbReference type="Gene3D" id="3.40.630.150">
    <property type="entry name" value="Malonyl-CoA decarboxylase, catalytic domain"/>
    <property type="match status" value="1"/>
</dbReference>
<feature type="domain" description="Malonyl-CoA decarboxylase C-terminal" evidence="1">
    <location>
        <begin position="185"/>
        <end position="440"/>
    </location>
</feature>
<dbReference type="InterPro" id="IPR042303">
    <property type="entry name" value="Malonyl_CoA_deC_C_sf"/>
</dbReference>
<dbReference type="HOGENOM" id="CLU_023433_3_0_1"/>
<dbReference type="EMBL" id="AAZO01005802">
    <property type="status" value="NOT_ANNOTATED_CDS"/>
    <property type="molecule type" value="Genomic_DNA"/>
</dbReference>
<feature type="domain" description="Malonyl-CoA decarboxylase N-terminal" evidence="2">
    <location>
        <begin position="105"/>
        <end position="182"/>
    </location>
</feature>
<dbReference type="Pfam" id="PF17408">
    <property type="entry name" value="MCD_N"/>
    <property type="match status" value="1"/>
</dbReference>
<reference evidence="4" key="3">
    <citation type="submission" date="2021-02" db="UniProtKB">
        <authorList>
            <consortium name="EnsemblMetazoa"/>
        </authorList>
    </citation>
    <scope>IDENTIFICATION</scope>
    <source>
        <strain evidence="4">USDA</strain>
    </source>
</reference>
<dbReference type="Gene3D" id="1.20.140.90">
    <property type="entry name" value="Malonyl-CoA decarboxylase, oligemerization domain"/>
    <property type="match status" value="1"/>
</dbReference>
<dbReference type="KEGG" id="phu:Phum_PHUM479110"/>
<evidence type="ECO:0000259" key="2">
    <source>
        <dbReference type="Pfam" id="PF17408"/>
    </source>
</evidence>
<protein>
    <submittedName>
        <fullName evidence="3 4">Malonyl-CoA decarboxylase, putative</fullName>
        <ecNumber evidence="3">4.1.1.9</ecNumber>
    </submittedName>
</protein>
<dbReference type="Pfam" id="PF05292">
    <property type="entry name" value="MCD"/>
    <property type="match status" value="1"/>
</dbReference>
<dbReference type="CTD" id="8239436"/>
<evidence type="ECO:0000313" key="5">
    <source>
        <dbReference type="Proteomes" id="UP000009046"/>
    </source>
</evidence>
<organism>
    <name type="scientific">Pediculus humanus subsp. corporis</name>
    <name type="common">Body louse</name>
    <dbReference type="NCBI Taxonomy" id="121224"/>
    <lineage>
        <taxon>Eukaryota</taxon>
        <taxon>Metazoa</taxon>
        <taxon>Ecdysozoa</taxon>
        <taxon>Arthropoda</taxon>
        <taxon>Hexapoda</taxon>
        <taxon>Insecta</taxon>
        <taxon>Pterygota</taxon>
        <taxon>Neoptera</taxon>
        <taxon>Paraneoptera</taxon>
        <taxon>Psocodea</taxon>
        <taxon>Troctomorpha</taxon>
        <taxon>Phthiraptera</taxon>
        <taxon>Anoplura</taxon>
        <taxon>Pediculidae</taxon>
        <taxon>Pediculus</taxon>
    </lineage>
</organism>
<dbReference type="GO" id="GO:0050080">
    <property type="term" value="F:malonyl-CoA decarboxylase activity"/>
    <property type="evidence" value="ECO:0007669"/>
    <property type="project" value="UniProtKB-EC"/>
</dbReference>
<evidence type="ECO:0000259" key="1">
    <source>
        <dbReference type="Pfam" id="PF05292"/>
    </source>
</evidence>
<dbReference type="STRING" id="121224.E0VWE9"/>
<dbReference type="eggNOG" id="KOG3018">
    <property type="taxonomic scope" value="Eukaryota"/>
</dbReference>
<sequence length="485" mass="56032">MEDDCKYPDIFSNEDFVQRRLSTFEDVQVCISLLKEVLEYRKKNISSWIVESKVKQLCSFYKCLIKNHRNEFIQVLSKDYAVNHYKVFQLSETLAKCSNISESDAKSDAKILKNEDQLRTILTPQYSWLFLNIGKLEKGVKFLVDLRTDVLELIAEKNSEVDSTVELQQLNSTLRDLLSLWFSIGFLQLQRVTWNSPCEMLQKISEYEAVHPVRSWTDLKRRVGPYRRCFVFLHGSMPGEPIVVLHTALCDEIASSMSGIEEDATCVKAAVFYSISSTQKGLQGIELGNYLIKSVVHELQIEFPQMTQFSSLSPIPNFKTWLIDKVKFAEKGSNDILLHDEIITLKKHLNSSSDFWKDFKKILLSNAWAEDKNLVSLLEKPLMRLCARYLFIEKRRGYAFDSVANFHLKNGAVLWRLNWSADLSPRGLGNSCSMMVNYRYFLEDTESNSRAYLENFSIPASEQILNLAEQAKQKIVCNSDSWKYL</sequence>
<dbReference type="GO" id="GO:0006633">
    <property type="term" value="P:fatty acid biosynthetic process"/>
    <property type="evidence" value="ECO:0007669"/>
    <property type="project" value="InterPro"/>
</dbReference>
<dbReference type="InterPro" id="IPR035372">
    <property type="entry name" value="MCD_N"/>
</dbReference>
<dbReference type="GO" id="GO:0005759">
    <property type="term" value="C:mitochondrial matrix"/>
    <property type="evidence" value="ECO:0007669"/>
    <property type="project" value="TreeGrafter"/>
</dbReference>
<dbReference type="InterPro" id="IPR038351">
    <property type="entry name" value="MCD_N_sf"/>
</dbReference>
<keyword evidence="3" id="KW-0456">Lyase</keyword>
<reference evidence="3" key="1">
    <citation type="submission" date="2007-04" db="EMBL/GenBank/DDBJ databases">
        <title>Annotation of Pediculus humanus corporis strain USDA.</title>
        <authorList>
            <person name="Kirkness E."/>
            <person name="Hannick L."/>
            <person name="Hass B."/>
            <person name="Bruggner R."/>
            <person name="Lawson D."/>
            <person name="Bidwell S."/>
            <person name="Joardar V."/>
            <person name="Caler E."/>
            <person name="Walenz B."/>
            <person name="Inman J."/>
            <person name="Schobel S."/>
            <person name="Galinsky K."/>
            <person name="Amedeo P."/>
            <person name="Strausberg R."/>
        </authorList>
    </citation>
    <scope>NUCLEOTIDE SEQUENCE</scope>
    <source>
        <strain evidence="3">USDA</strain>
    </source>
</reference>
<name>E0VWE9_PEDHC</name>
<dbReference type="OMA" id="PIDWSTP"/>
<dbReference type="VEuPathDB" id="VectorBase:PHUM479110"/>